<sequence>MPALPEIAAACQAMRLGVSASELHGGLCGWLCGGGENSPQWLRRVLVDEDLPAPGSGDPLDALRLASAAQLEDRDFGFELLLPDANDSLEARSGALFDWCRGFVGGFGLATGAEPPLSEEGSEALADLAQLARATAEPDGDEEDEAAYAEIEEFVRVAALLLHGDCALGPRHRRSLN</sequence>
<accession>A0A4R5TPY3</accession>
<dbReference type="AlphaFoldDB" id="A0A4R5TPY3"/>
<dbReference type="EMBL" id="SMTF01000009">
    <property type="protein sequence ID" value="TDK23294.1"/>
    <property type="molecule type" value="Genomic_DNA"/>
</dbReference>
<dbReference type="InterPro" id="IPR011978">
    <property type="entry name" value="YgfB-like"/>
</dbReference>
<dbReference type="Proteomes" id="UP000294796">
    <property type="component" value="Unassembled WGS sequence"/>
</dbReference>
<evidence type="ECO:0000313" key="3">
    <source>
        <dbReference type="Proteomes" id="UP000294796"/>
    </source>
</evidence>
<comment type="similarity">
    <text evidence="1">Belongs to the UPF0149 family.</text>
</comment>
<comment type="caution">
    <text evidence="2">The sequence shown here is derived from an EMBL/GenBank/DDBJ whole genome shotgun (WGS) entry which is preliminary data.</text>
</comment>
<proteinExistence type="inferred from homology"/>
<evidence type="ECO:0000313" key="2">
    <source>
        <dbReference type="EMBL" id="TDK23294.1"/>
    </source>
</evidence>
<dbReference type="Gene3D" id="1.20.120.740">
    <property type="entry name" value="YgfB uncharacterised protein family UPF0149, PF03695"/>
    <property type="match status" value="1"/>
</dbReference>
<dbReference type="OrthoDB" id="9783391at2"/>
<keyword evidence="3" id="KW-1185">Reference proteome</keyword>
<dbReference type="SUPFAM" id="SSF101327">
    <property type="entry name" value="YgfB-like"/>
    <property type="match status" value="1"/>
</dbReference>
<dbReference type="InterPro" id="IPR036255">
    <property type="entry name" value="YgfB-like_sf"/>
</dbReference>
<name>A0A4R5TPY3_9GAMM</name>
<gene>
    <name evidence="2" type="ORF">E2F46_11600</name>
</gene>
<evidence type="ECO:0000256" key="1">
    <source>
        <dbReference type="ARBA" id="ARBA00038308"/>
    </source>
</evidence>
<dbReference type="Pfam" id="PF03695">
    <property type="entry name" value="UPF0149"/>
    <property type="match status" value="1"/>
</dbReference>
<reference evidence="2 3" key="1">
    <citation type="submission" date="2019-03" db="EMBL/GenBank/DDBJ databases">
        <title>Luteimonas zhaokaii sp.nov., isolated from the rectal contents of Plateau pika in Yushu, Qinghai Province, China.</title>
        <authorList>
            <person name="Zhang G."/>
        </authorList>
    </citation>
    <scope>NUCLEOTIDE SEQUENCE [LARGE SCALE GENOMIC DNA]</scope>
    <source>
        <strain evidence="2 3">B9</strain>
    </source>
</reference>
<dbReference type="PANTHER" id="PTHR37528">
    <property type="entry name" value="UPF0149 PROTEIN YGFB"/>
    <property type="match status" value="1"/>
</dbReference>
<dbReference type="PANTHER" id="PTHR37528:SF1">
    <property type="entry name" value="UPF0149 PROTEIN YGFB"/>
    <property type="match status" value="1"/>
</dbReference>
<protein>
    <submittedName>
        <fullName evidence="2">UPF0149 family protein</fullName>
    </submittedName>
</protein>
<dbReference type="GO" id="GO:0005829">
    <property type="term" value="C:cytosol"/>
    <property type="evidence" value="ECO:0007669"/>
    <property type="project" value="TreeGrafter"/>
</dbReference>
<dbReference type="NCBIfam" id="NF003405">
    <property type="entry name" value="PRK04758.1"/>
    <property type="match status" value="1"/>
</dbReference>
<organism evidence="2 3">
    <name type="scientific">Luteimonas aestuarii</name>
    <dbReference type="NCBI Taxonomy" id="453837"/>
    <lineage>
        <taxon>Bacteria</taxon>
        <taxon>Pseudomonadati</taxon>
        <taxon>Pseudomonadota</taxon>
        <taxon>Gammaproteobacteria</taxon>
        <taxon>Lysobacterales</taxon>
        <taxon>Lysobacteraceae</taxon>
        <taxon>Luteimonas</taxon>
    </lineage>
</organism>